<evidence type="ECO:0000259" key="6">
    <source>
        <dbReference type="PROSITE" id="PS50977"/>
    </source>
</evidence>
<keyword evidence="3" id="KW-0804">Transcription</keyword>
<dbReference type="InterPro" id="IPR050109">
    <property type="entry name" value="HTH-type_TetR-like_transc_reg"/>
</dbReference>
<dbReference type="Gene3D" id="1.10.357.10">
    <property type="entry name" value="Tetracycline Repressor, domain 2"/>
    <property type="match status" value="1"/>
</dbReference>
<evidence type="ECO:0000313" key="7">
    <source>
        <dbReference type="EMBL" id="NYI78142.1"/>
    </source>
</evidence>
<dbReference type="PROSITE" id="PS01081">
    <property type="entry name" value="HTH_TETR_1"/>
    <property type="match status" value="1"/>
</dbReference>
<dbReference type="Pfam" id="PF00440">
    <property type="entry name" value="TetR_N"/>
    <property type="match status" value="1"/>
</dbReference>
<dbReference type="PANTHER" id="PTHR30055:SF234">
    <property type="entry name" value="HTH-TYPE TRANSCRIPTIONAL REGULATOR BETI"/>
    <property type="match status" value="1"/>
</dbReference>
<dbReference type="GO" id="GO:0000976">
    <property type="term" value="F:transcription cis-regulatory region binding"/>
    <property type="evidence" value="ECO:0007669"/>
    <property type="project" value="TreeGrafter"/>
</dbReference>
<evidence type="ECO:0000256" key="1">
    <source>
        <dbReference type="ARBA" id="ARBA00023015"/>
    </source>
</evidence>
<reference evidence="7 8" key="1">
    <citation type="submission" date="2020-07" db="EMBL/GenBank/DDBJ databases">
        <title>Sequencing the genomes of 1000 actinobacteria strains.</title>
        <authorList>
            <person name="Klenk H.-P."/>
        </authorList>
    </citation>
    <scope>NUCLEOTIDE SEQUENCE [LARGE SCALE GENOMIC DNA]</scope>
    <source>
        <strain evidence="7 8">DSM 26487</strain>
    </source>
</reference>
<feature type="region of interest" description="Disordered" evidence="5">
    <location>
        <begin position="1"/>
        <end position="20"/>
    </location>
</feature>
<accession>A0A7Z0ISU8</accession>
<name>A0A7Z0ISU8_9ACTN</name>
<keyword evidence="1" id="KW-0805">Transcription regulation</keyword>
<dbReference type="SUPFAM" id="SSF46689">
    <property type="entry name" value="Homeodomain-like"/>
    <property type="match status" value="1"/>
</dbReference>
<dbReference type="PRINTS" id="PR00455">
    <property type="entry name" value="HTHTETR"/>
</dbReference>
<evidence type="ECO:0000313" key="8">
    <source>
        <dbReference type="Proteomes" id="UP000564496"/>
    </source>
</evidence>
<dbReference type="PANTHER" id="PTHR30055">
    <property type="entry name" value="HTH-TYPE TRANSCRIPTIONAL REGULATOR RUTR"/>
    <property type="match status" value="1"/>
</dbReference>
<evidence type="ECO:0000256" key="3">
    <source>
        <dbReference type="ARBA" id="ARBA00023163"/>
    </source>
</evidence>
<feature type="DNA-binding region" description="H-T-H motif" evidence="4">
    <location>
        <begin position="42"/>
        <end position="61"/>
    </location>
</feature>
<dbReference type="InterPro" id="IPR023772">
    <property type="entry name" value="DNA-bd_HTH_TetR-type_CS"/>
</dbReference>
<dbReference type="GO" id="GO:0003700">
    <property type="term" value="F:DNA-binding transcription factor activity"/>
    <property type="evidence" value="ECO:0007669"/>
    <property type="project" value="TreeGrafter"/>
</dbReference>
<keyword evidence="8" id="KW-1185">Reference proteome</keyword>
<dbReference type="RefSeq" id="WP_179658536.1">
    <property type="nucleotide sequence ID" value="NZ_JACBZR010000001.1"/>
</dbReference>
<dbReference type="AlphaFoldDB" id="A0A7Z0ISU8"/>
<dbReference type="Proteomes" id="UP000564496">
    <property type="component" value="Unassembled WGS sequence"/>
</dbReference>
<feature type="domain" description="HTH tetR-type" evidence="6">
    <location>
        <begin position="19"/>
        <end position="79"/>
    </location>
</feature>
<dbReference type="EMBL" id="JACBZR010000001">
    <property type="protein sequence ID" value="NYI78142.1"/>
    <property type="molecule type" value="Genomic_DNA"/>
</dbReference>
<protein>
    <submittedName>
        <fullName evidence="7">AcrR family transcriptional regulator</fullName>
    </submittedName>
</protein>
<evidence type="ECO:0000256" key="4">
    <source>
        <dbReference type="PROSITE-ProRule" id="PRU00335"/>
    </source>
</evidence>
<sequence>MSLEVEPQSPGGRRWAKTEETRRQLLDASREVFAEKGYTVASVSDVVARADSSVGSVYHHFGGKEQLYLALWDEYVGRLAAAAAASVAKLRKSGVESPLDQFEAGALAYLDAVWEDRELLPVFYAGDGPPGFEVMRRRRNTEWIRRNLQVLGLGGSDEDKLLGAILTALIGEAARMTAGCETKRQARRVARHAIALAQRLFAGEIAEGAPQPSE</sequence>
<comment type="caution">
    <text evidence="7">The sequence shown here is derived from an EMBL/GenBank/DDBJ whole genome shotgun (WGS) entry which is preliminary data.</text>
</comment>
<proteinExistence type="predicted"/>
<dbReference type="PROSITE" id="PS50977">
    <property type="entry name" value="HTH_TETR_2"/>
    <property type="match status" value="1"/>
</dbReference>
<organism evidence="7 8">
    <name type="scientific">Nocardioides panzhihuensis</name>
    <dbReference type="NCBI Taxonomy" id="860243"/>
    <lineage>
        <taxon>Bacteria</taxon>
        <taxon>Bacillati</taxon>
        <taxon>Actinomycetota</taxon>
        <taxon>Actinomycetes</taxon>
        <taxon>Propionibacteriales</taxon>
        <taxon>Nocardioidaceae</taxon>
        <taxon>Nocardioides</taxon>
    </lineage>
</organism>
<keyword evidence="2 4" id="KW-0238">DNA-binding</keyword>
<evidence type="ECO:0000256" key="2">
    <source>
        <dbReference type="ARBA" id="ARBA00023125"/>
    </source>
</evidence>
<gene>
    <name evidence="7" type="ORF">BJ988_002790</name>
</gene>
<dbReference type="InterPro" id="IPR001647">
    <property type="entry name" value="HTH_TetR"/>
</dbReference>
<evidence type="ECO:0000256" key="5">
    <source>
        <dbReference type="SAM" id="MobiDB-lite"/>
    </source>
</evidence>
<dbReference type="InterPro" id="IPR009057">
    <property type="entry name" value="Homeodomain-like_sf"/>
</dbReference>